<evidence type="ECO:0000313" key="3">
    <source>
        <dbReference type="Proteomes" id="UP000231134"/>
    </source>
</evidence>
<sequence length="264" mass="29479">MKKIASLFFCVLTFSSFSLGQPLVGDLYFTSLKINSVQMPKACEMYSSYFLSDSSSKKFNEDCSSDSEGIGFHSLLDSTVFIYFRGDEKRQYLDLARAFQNCVGPYPEDSTVGTPGTHQFSEVMMFEFLRFQECGIINIQRDSLELLLVSAIAQIKAKNKKCPDLDWGSYGENSGAQWLFGPGCCSLVESPSVISNILKISRDIRAEKVSAGKFRLSGVPLGMEVSVFDLNGKLLLRKNFDGGFLEILNVPAVVRVHGNWLWMK</sequence>
<dbReference type="Proteomes" id="UP000231134">
    <property type="component" value="Unassembled WGS sequence"/>
</dbReference>
<feature type="chain" id="PRO_5014948465" evidence="1">
    <location>
        <begin position="21"/>
        <end position="264"/>
    </location>
</feature>
<proteinExistence type="predicted"/>
<reference evidence="2 3" key="1">
    <citation type="submission" date="2017-11" db="EMBL/GenBank/DDBJ databases">
        <title>Animal gut microbial communities from fecal samples from Wisconsin, USA.</title>
        <authorList>
            <person name="Neumann A."/>
        </authorList>
    </citation>
    <scope>NUCLEOTIDE SEQUENCE [LARGE SCALE GENOMIC DNA]</scope>
    <source>
        <strain evidence="2 3">UWS3</strain>
    </source>
</reference>
<dbReference type="EMBL" id="PGEX01000001">
    <property type="protein sequence ID" value="PJJ42748.1"/>
    <property type="molecule type" value="Genomic_DNA"/>
</dbReference>
<keyword evidence="3" id="KW-1185">Reference proteome</keyword>
<gene>
    <name evidence="2" type="ORF">BGX16_2792</name>
</gene>
<keyword evidence="1" id="KW-0732">Signal</keyword>
<dbReference type="AlphaFoldDB" id="A0A2M9AAP1"/>
<name>A0A2M9AAP1_9BACT</name>
<feature type="signal peptide" evidence="1">
    <location>
        <begin position="1"/>
        <end position="20"/>
    </location>
</feature>
<accession>A0A2M9AAP1</accession>
<comment type="caution">
    <text evidence="2">The sequence shown here is derived from an EMBL/GenBank/DDBJ whole genome shotgun (WGS) entry which is preliminary data.</text>
</comment>
<evidence type="ECO:0000313" key="2">
    <source>
        <dbReference type="EMBL" id="PJJ42748.1"/>
    </source>
</evidence>
<organism evidence="2 3">
    <name type="scientific">Hallerella succinigenes</name>
    <dbReference type="NCBI Taxonomy" id="1896222"/>
    <lineage>
        <taxon>Bacteria</taxon>
        <taxon>Pseudomonadati</taxon>
        <taxon>Fibrobacterota</taxon>
        <taxon>Fibrobacteria</taxon>
        <taxon>Fibrobacterales</taxon>
        <taxon>Fibrobacteraceae</taxon>
        <taxon>Hallerella</taxon>
    </lineage>
</organism>
<protein>
    <submittedName>
        <fullName evidence="2">Uncharacterized protein</fullName>
    </submittedName>
</protein>
<evidence type="ECO:0000256" key="1">
    <source>
        <dbReference type="SAM" id="SignalP"/>
    </source>
</evidence>